<feature type="compositionally biased region" description="Low complexity" evidence="1">
    <location>
        <begin position="28"/>
        <end position="40"/>
    </location>
</feature>
<evidence type="ECO:0000256" key="1">
    <source>
        <dbReference type="SAM" id="MobiDB-lite"/>
    </source>
</evidence>
<feature type="signal peptide" evidence="2">
    <location>
        <begin position="1"/>
        <end position="24"/>
    </location>
</feature>
<organism evidence="3 4">
    <name type="scientific">Aquamicrobium soli</name>
    <dbReference type="NCBI Taxonomy" id="1811518"/>
    <lineage>
        <taxon>Bacteria</taxon>
        <taxon>Pseudomonadati</taxon>
        <taxon>Pseudomonadota</taxon>
        <taxon>Alphaproteobacteria</taxon>
        <taxon>Hyphomicrobiales</taxon>
        <taxon>Phyllobacteriaceae</taxon>
        <taxon>Aquamicrobium</taxon>
    </lineage>
</organism>
<evidence type="ECO:0000256" key="2">
    <source>
        <dbReference type="SAM" id="SignalP"/>
    </source>
</evidence>
<keyword evidence="4" id="KW-1185">Reference proteome</keyword>
<dbReference type="Proteomes" id="UP001595583">
    <property type="component" value="Unassembled WGS sequence"/>
</dbReference>
<dbReference type="RefSeq" id="WP_378217401.1">
    <property type="nucleotide sequence ID" value="NZ_JBHRTK010000001.1"/>
</dbReference>
<protein>
    <recommendedName>
        <fullName evidence="5">Exopolysaccharide production protein YjbE</fullName>
    </recommendedName>
</protein>
<keyword evidence="2" id="KW-0732">Signal</keyword>
<accession>A0ABV7K5I1</accession>
<evidence type="ECO:0000313" key="4">
    <source>
        <dbReference type="Proteomes" id="UP001595583"/>
    </source>
</evidence>
<comment type="caution">
    <text evidence="3">The sequence shown here is derived from an EMBL/GenBank/DDBJ whole genome shotgun (WGS) entry which is preliminary data.</text>
</comment>
<evidence type="ECO:0008006" key="5">
    <source>
        <dbReference type="Google" id="ProtNLM"/>
    </source>
</evidence>
<dbReference type="EMBL" id="JBHRTK010000001">
    <property type="protein sequence ID" value="MFC3204685.1"/>
    <property type="molecule type" value="Genomic_DNA"/>
</dbReference>
<feature type="compositionally biased region" description="Polar residues" evidence="1">
    <location>
        <begin position="58"/>
        <end position="72"/>
    </location>
</feature>
<reference evidence="4" key="1">
    <citation type="journal article" date="2019" name="Int. J. Syst. Evol. Microbiol.">
        <title>The Global Catalogue of Microorganisms (GCM) 10K type strain sequencing project: providing services to taxonomists for standard genome sequencing and annotation.</title>
        <authorList>
            <consortium name="The Broad Institute Genomics Platform"/>
            <consortium name="The Broad Institute Genome Sequencing Center for Infectious Disease"/>
            <person name="Wu L."/>
            <person name="Ma J."/>
        </authorList>
    </citation>
    <scope>NUCLEOTIDE SEQUENCE [LARGE SCALE GENOMIC DNA]</scope>
    <source>
        <strain evidence="4">KCTC 52165</strain>
    </source>
</reference>
<proteinExistence type="predicted"/>
<feature type="region of interest" description="Disordered" evidence="1">
    <location>
        <begin position="28"/>
        <end position="113"/>
    </location>
</feature>
<sequence length="113" mass="11458">MNAFPKIVATAATALLLTGGFAMADCADTTASSGNSAAATKTPPISKDGSKAPLEVQPNKQATATPQKNGTNMPMAEDKNVATSQQDVEAQQHGDKAAAAKAEDKKEPCGKKG</sequence>
<feature type="chain" id="PRO_5046123538" description="Exopolysaccharide production protein YjbE" evidence="2">
    <location>
        <begin position="25"/>
        <end position="113"/>
    </location>
</feature>
<name>A0ABV7K5I1_9HYPH</name>
<feature type="compositionally biased region" description="Basic and acidic residues" evidence="1">
    <location>
        <begin position="90"/>
        <end position="113"/>
    </location>
</feature>
<gene>
    <name evidence="3" type="ORF">ACFOHJ_00460</name>
</gene>
<evidence type="ECO:0000313" key="3">
    <source>
        <dbReference type="EMBL" id="MFC3204685.1"/>
    </source>
</evidence>